<reference evidence="2" key="1">
    <citation type="journal article" date="2023" name="Mol. Phylogenet. Evol.">
        <title>Genome-scale phylogeny and comparative genomics of the fungal order Sordariales.</title>
        <authorList>
            <person name="Hensen N."/>
            <person name="Bonometti L."/>
            <person name="Westerberg I."/>
            <person name="Brannstrom I.O."/>
            <person name="Guillou S."/>
            <person name="Cros-Aarteil S."/>
            <person name="Calhoun S."/>
            <person name="Haridas S."/>
            <person name="Kuo A."/>
            <person name="Mondo S."/>
            <person name="Pangilinan J."/>
            <person name="Riley R."/>
            <person name="LaButti K."/>
            <person name="Andreopoulos B."/>
            <person name="Lipzen A."/>
            <person name="Chen C."/>
            <person name="Yan M."/>
            <person name="Daum C."/>
            <person name="Ng V."/>
            <person name="Clum A."/>
            <person name="Steindorff A."/>
            <person name="Ohm R.A."/>
            <person name="Martin F."/>
            <person name="Silar P."/>
            <person name="Natvig D.O."/>
            <person name="Lalanne C."/>
            <person name="Gautier V."/>
            <person name="Ament-Velasquez S.L."/>
            <person name="Kruys A."/>
            <person name="Hutchinson M.I."/>
            <person name="Powell A.J."/>
            <person name="Barry K."/>
            <person name="Miller A.N."/>
            <person name="Grigoriev I.V."/>
            <person name="Debuchy R."/>
            <person name="Gladieux P."/>
            <person name="Hiltunen Thoren M."/>
            <person name="Johannesson H."/>
        </authorList>
    </citation>
    <scope>NUCLEOTIDE SEQUENCE</scope>
    <source>
        <strain evidence="2">CBS 892.96</strain>
    </source>
</reference>
<feature type="region of interest" description="Disordered" evidence="1">
    <location>
        <begin position="71"/>
        <end position="118"/>
    </location>
</feature>
<evidence type="ECO:0000313" key="3">
    <source>
        <dbReference type="Proteomes" id="UP001302321"/>
    </source>
</evidence>
<proteinExistence type="predicted"/>
<dbReference type="AlphaFoldDB" id="A0AAN7AAA5"/>
<keyword evidence="3" id="KW-1185">Reference proteome</keyword>
<evidence type="ECO:0000313" key="2">
    <source>
        <dbReference type="EMBL" id="KAK4181161.1"/>
    </source>
</evidence>
<dbReference type="EMBL" id="MU866090">
    <property type="protein sequence ID" value="KAK4181161.1"/>
    <property type="molecule type" value="Genomic_DNA"/>
</dbReference>
<dbReference type="Proteomes" id="UP001302321">
    <property type="component" value="Unassembled WGS sequence"/>
</dbReference>
<sequence>MGRIWVFMSWLRARYPRTATAVSFMAQECSGMAFCLVSSRPRRITVLVPLERRQYFTTALSNLIATNGSREEISKASLSPTRVPPRSSQAPRKEVKPSKRQAGTSTPRVETGRYLYGH</sequence>
<name>A0AAN7AAA5_9PEZI</name>
<reference evidence="2" key="2">
    <citation type="submission" date="2023-05" db="EMBL/GenBank/DDBJ databases">
        <authorList>
            <consortium name="Lawrence Berkeley National Laboratory"/>
            <person name="Steindorff A."/>
            <person name="Hensen N."/>
            <person name="Bonometti L."/>
            <person name="Westerberg I."/>
            <person name="Brannstrom I.O."/>
            <person name="Guillou S."/>
            <person name="Cros-Aarteil S."/>
            <person name="Calhoun S."/>
            <person name="Haridas S."/>
            <person name="Kuo A."/>
            <person name="Mondo S."/>
            <person name="Pangilinan J."/>
            <person name="Riley R."/>
            <person name="Labutti K."/>
            <person name="Andreopoulos B."/>
            <person name="Lipzen A."/>
            <person name="Chen C."/>
            <person name="Yanf M."/>
            <person name="Daum C."/>
            <person name="Ng V."/>
            <person name="Clum A."/>
            <person name="Ohm R."/>
            <person name="Martin F."/>
            <person name="Silar P."/>
            <person name="Natvig D."/>
            <person name="Lalanne C."/>
            <person name="Gautier V."/>
            <person name="Ament-Velasquez S.L."/>
            <person name="Kruys A."/>
            <person name="Hutchinson M.I."/>
            <person name="Powell A.J."/>
            <person name="Barry K."/>
            <person name="Miller A.N."/>
            <person name="Grigoriev I.V."/>
            <person name="Debuchy R."/>
            <person name="Gladieux P."/>
            <person name="Thoren M.H."/>
            <person name="Johannesson H."/>
        </authorList>
    </citation>
    <scope>NUCLEOTIDE SEQUENCE</scope>
    <source>
        <strain evidence="2">CBS 892.96</strain>
    </source>
</reference>
<accession>A0AAN7AAA5</accession>
<organism evidence="2 3">
    <name type="scientific">Triangularia setosa</name>
    <dbReference type="NCBI Taxonomy" id="2587417"/>
    <lineage>
        <taxon>Eukaryota</taxon>
        <taxon>Fungi</taxon>
        <taxon>Dikarya</taxon>
        <taxon>Ascomycota</taxon>
        <taxon>Pezizomycotina</taxon>
        <taxon>Sordariomycetes</taxon>
        <taxon>Sordariomycetidae</taxon>
        <taxon>Sordariales</taxon>
        <taxon>Podosporaceae</taxon>
        <taxon>Triangularia</taxon>
    </lineage>
</organism>
<protein>
    <submittedName>
        <fullName evidence="2">Uncharacterized protein</fullName>
    </submittedName>
</protein>
<evidence type="ECO:0000256" key="1">
    <source>
        <dbReference type="SAM" id="MobiDB-lite"/>
    </source>
</evidence>
<feature type="compositionally biased region" description="Polar residues" evidence="1">
    <location>
        <begin position="76"/>
        <end position="90"/>
    </location>
</feature>
<gene>
    <name evidence="2" type="ORF">QBC36DRAFT_129751</name>
</gene>
<comment type="caution">
    <text evidence="2">The sequence shown here is derived from an EMBL/GenBank/DDBJ whole genome shotgun (WGS) entry which is preliminary data.</text>
</comment>